<dbReference type="SUPFAM" id="SSF55729">
    <property type="entry name" value="Acyl-CoA N-acyltransferases (Nat)"/>
    <property type="match status" value="1"/>
</dbReference>
<keyword evidence="1" id="KW-0808">Transferase</keyword>
<reference evidence="4 5" key="1">
    <citation type="submission" date="2023-01" db="EMBL/GenBank/DDBJ databases">
        <title>Vibrio sp. KJ40-1 sp.nov, isolated from marine algae.</title>
        <authorList>
            <person name="Butt M."/>
            <person name="Kim J.M.J."/>
            <person name="Jeon C.O.C."/>
        </authorList>
    </citation>
    <scope>NUCLEOTIDE SEQUENCE [LARGE SCALE GENOMIC DNA]</scope>
    <source>
        <strain evidence="4 5">KJ40-1</strain>
    </source>
</reference>
<proteinExistence type="predicted"/>
<accession>A0ABT4YYU4</accession>
<evidence type="ECO:0000313" key="5">
    <source>
        <dbReference type="Proteomes" id="UP001210678"/>
    </source>
</evidence>
<keyword evidence="5" id="KW-1185">Reference proteome</keyword>
<dbReference type="Proteomes" id="UP001210678">
    <property type="component" value="Unassembled WGS sequence"/>
</dbReference>
<sequence>MDIAIDNLESGDVIELLQEHMQDMLATSPPESVHALNVEALKNPEITFFSSREDNQLLGCVAIKELSANHAELKSMRTVSRSRNSGVGSKLLEHVLTVAKHRGYKKISLETGSMDFFRPARSLYKKFGFSYCKPFGDYEYDPNSKFMEINLS</sequence>
<dbReference type="InterPro" id="IPR050832">
    <property type="entry name" value="Bact_Acetyltransf"/>
</dbReference>
<evidence type="ECO:0000256" key="1">
    <source>
        <dbReference type="ARBA" id="ARBA00022679"/>
    </source>
</evidence>
<gene>
    <name evidence="4" type="ORF">PGX00_21595</name>
</gene>
<dbReference type="PANTHER" id="PTHR43877:SF5">
    <property type="entry name" value="BLL8307 PROTEIN"/>
    <property type="match status" value="1"/>
</dbReference>
<dbReference type="CDD" id="cd04301">
    <property type="entry name" value="NAT_SF"/>
    <property type="match status" value="1"/>
</dbReference>
<dbReference type="Pfam" id="PF00583">
    <property type="entry name" value="Acetyltransf_1"/>
    <property type="match status" value="1"/>
</dbReference>
<dbReference type="InterPro" id="IPR000182">
    <property type="entry name" value="GNAT_dom"/>
</dbReference>
<name>A0ABT4YYU4_9VIBR</name>
<evidence type="ECO:0000259" key="3">
    <source>
        <dbReference type="PROSITE" id="PS51186"/>
    </source>
</evidence>
<feature type="domain" description="N-acetyltransferase" evidence="3">
    <location>
        <begin position="3"/>
        <end position="152"/>
    </location>
</feature>
<protein>
    <submittedName>
        <fullName evidence="4">GNAT family N-acetyltransferase</fullName>
    </submittedName>
</protein>
<evidence type="ECO:0000313" key="4">
    <source>
        <dbReference type="EMBL" id="MDB1126118.1"/>
    </source>
</evidence>
<dbReference type="Gene3D" id="3.40.630.30">
    <property type="match status" value="1"/>
</dbReference>
<evidence type="ECO:0000256" key="2">
    <source>
        <dbReference type="ARBA" id="ARBA00023315"/>
    </source>
</evidence>
<dbReference type="EMBL" id="JAQLOI010000003">
    <property type="protein sequence ID" value="MDB1126118.1"/>
    <property type="molecule type" value="Genomic_DNA"/>
</dbReference>
<dbReference type="RefSeq" id="WP_272140457.1">
    <property type="nucleotide sequence ID" value="NZ_JAQLOI010000003.1"/>
</dbReference>
<keyword evidence="2" id="KW-0012">Acyltransferase</keyword>
<organism evidence="4 5">
    <name type="scientific">Vibrio algarum</name>
    <dbReference type="NCBI Taxonomy" id="3020714"/>
    <lineage>
        <taxon>Bacteria</taxon>
        <taxon>Pseudomonadati</taxon>
        <taxon>Pseudomonadota</taxon>
        <taxon>Gammaproteobacteria</taxon>
        <taxon>Vibrionales</taxon>
        <taxon>Vibrionaceae</taxon>
        <taxon>Vibrio</taxon>
    </lineage>
</organism>
<dbReference type="PANTHER" id="PTHR43877">
    <property type="entry name" value="AMINOALKYLPHOSPHONATE N-ACETYLTRANSFERASE-RELATED-RELATED"/>
    <property type="match status" value="1"/>
</dbReference>
<comment type="caution">
    <text evidence="4">The sequence shown here is derived from an EMBL/GenBank/DDBJ whole genome shotgun (WGS) entry which is preliminary data.</text>
</comment>
<dbReference type="InterPro" id="IPR016181">
    <property type="entry name" value="Acyl_CoA_acyltransferase"/>
</dbReference>
<dbReference type="PROSITE" id="PS51186">
    <property type="entry name" value="GNAT"/>
    <property type="match status" value="1"/>
</dbReference>